<feature type="domain" description="Glycoside hydrolase 35 catalytic" evidence="2">
    <location>
        <begin position="2"/>
        <end position="71"/>
    </location>
</feature>
<dbReference type="InterPro" id="IPR001944">
    <property type="entry name" value="Glycoside_Hdrlase_35"/>
</dbReference>
<dbReference type="AlphaFoldDB" id="A0A9X9LKP6"/>
<dbReference type="Proteomes" id="UP000269945">
    <property type="component" value="Unassembled WGS sequence"/>
</dbReference>
<evidence type="ECO:0000313" key="3">
    <source>
        <dbReference type="EMBL" id="VCW70785.1"/>
    </source>
</evidence>
<proteinExistence type="inferred from homology"/>
<sequence>MTFVAMASEAELWVILCPGPYIGSDLDLGGLPSWLLRDPKMKLRTTYRGFTKAVNHYFDKIIPMVVQLQVNPNSPFL</sequence>
<comment type="caution">
    <text evidence="3">The sequence shown here is derived from an EMBL/GenBank/DDBJ whole genome shotgun (WGS) entry which is preliminary data.</text>
</comment>
<comment type="similarity">
    <text evidence="1">Belongs to the glycosyl hydrolase 35 family.</text>
</comment>
<dbReference type="InterPro" id="IPR017853">
    <property type="entry name" value="GH"/>
</dbReference>
<evidence type="ECO:0000256" key="1">
    <source>
        <dbReference type="ARBA" id="ARBA00009809"/>
    </source>
</evidence>
<dbReference type="GO" id="GO:0005975">
    <property type="term" value="P:carbohydrate metabolic process"/>
    <property type="evidence" value="ECO:0007669"/>
    <property type="project" value="InterPro"/>
</dbReference>
<organism evidence="3 4">
    <name type="scientific">Gulo gulo</name>
    <name type="common">Wolverine</name>
    <name type="synonym">Gluton</name>
    <dbReference type="NCBI Taxonomy" id="48420"/>
    <lineage>
        <taxon>Eukaryota</taxon>
        <taxon>Metazoa</taxon>
        <taxon>Chordata</taxon>
        <taxon>Craniata</taxon>
        <taxon>Vertebrata</taxon>
        <taxon>Euteleostomi</taxon>
        <taxon>Mammalia</taxon>
        <taxon>Eutheria</taxon>
        <taxon>Laurasiatheria</taxon>
        <taxon>Carnivora</taxon>
        <taxon>Caniformia</taxon>
        <taxon>Musteloidea</taxon>
        <taxon>Mustelidae</taxon>
        <taxon>Guloninae</taxon>
        <taxon>Gulo</taxon>
    </lineage>
</organism>
<reference evidence="3 4" key="1">
    <citation type="submission" date="2018-10" db="EMBL/GenBank/DDBJ databases">
        <authorList>
            <person name="Ekblom R."/>
            <person name="Jareborg N."/>
        </authorList>
    </citation>
    <scope>NUCLEOTIDE SEQUENCE [LARGE SCALE GENOMIC DNA]</scope>
    <source>
        <tissue evidence="3">Muscle</tissue>
    </source>
</reference>
<protein>
    <recommendedName>
        <fullName evidence="2">Glycoside hydrolase 35 catalytic domain-containing protein</fullName>
    </recommendedName>
</protein>
<dbReference type="Pfam" id="PF01301">
    <property type="entry name" value="Glyco_hydro_35"/>
    <property type="match status" value="1"/>
</dbReference>
<keyword evidence="4" id="KW-1185">Reference proteome</keyword>
<dbReference type="EMBL" id="CYRY02006360">
    <property type="protein sequence ID" value="VCW70785.1"/>
    <property type="molecule type" value="Genomic_DNA"/>
</dbReference>
<accession>A0A9X9LKP6</accession>
<evidence type="ECO:0000259" key="2">
    <source>
        <dbReference type="Pfam" id="PF01301"/>
    </source>
</evidence>
<dbReference type="GO" id="GO:0004553">
    <property type="term" value="F:hydrolase activity, hydrolyzing O-glycosyl compounds"/>
    <property type="evidence" value="ECO:0007669"/>
    <property type="project" value="InterPro"/>
</dbReference>
<evidence type="ECO:0000313" key="4">
    <source>
        <dbReference type="Proteomes" id="UP000269945"/>
    </source>
</evidence>
<dbReference type="InterPro" id="IPR031330">
    <property type="entry name" value="Gly_Hdrlase_35_cat"/>
</dbReference>
<dbReference type="Gene3D" id="3.20.20.80">
    <property type="entry name" value="Glycosidases"/>
    <property type="match status" value="1"/>
</dbReference>
<name>A0A9X9LKP6_GULGU</name>
<gene>
    <name evidence="3" type="ORF">BN2614_LOCUS1</name>
</gene>
<dbReference type="PANTHER" id="PTHR23421">
    <property type="entry name" value="BETA-GALACTOSIDASE RELATED"/>
    <property type="match status" value="1"/>
</dbReference>
<dbReference type="SUPFAM" id="SSF51445">
    <property type="entry name" value="(Trans)glycosidases"/>
    <property type="match status" value="1"/>
</dbReference>